<reference evidence="4 5" key="1">
    <citation type="journal article" date="2016" name="Sci. Rep.">
        <title>Insights into Adaptations to a Near-Obligate Nematode Endoparasitic Lifestyle from the Finished Genome of Drechmeria coniospora.</title>
        <authorList>
            <person name="Zhang L."/>
            <person name="Zhou Z."/>
            <person name="Guo Q."/>
            <person name="Fokkens L."/>
            <person name="Miskei M."/>
            <person name="Pocsi I."/>
            <person name="Zhang W."/>
            <person name="Chen M."/>
            <person name="Wang L."/>
            <person name="Sun Y."/>
            <person name="Donzelli B.G."/>
            <person name="Gibson D.M."/>
            <person name="Nelson D.R."/>
            <person name="Luo J.G."/>
            <person name="Rep M."/>
            <person name="Liu H."/>
            <person name="Yang S."/>
            <person name="Wang J."/>
            <person name="Krasnoff S.B."/>
            <person name="Xu Y."/>
            <person name="Molnar I."/>
            <person name="Lin M."/>
        </authorList>
    </citation>
    <scope>NUCLEOTIDE SEQUENCE [LARGE SCALE GENOMIC DNA]</scope>
    <source>
        <strain evidence="4 5">ARSEF 6962</strain>
    </source>
</reference>
<organism evidence="4 5">
    <name type="scientific">Drechmeria coniospora</name>
    <name type="common">Nematophagous fungus</name>
    <name type="synonym">Meria coniospora</name>
    <dbReference type="NCBI Taxonomy" id="98403"/>
    <lineage>
        <taxon>Eukaryota</taxon>
        <taxon>Fungi</taxon>
        <taxon>Dikarya</taxon>
        <taxon>Ascomycota</taxon>
        <taxon>Pezizomycotina</taxon>
        <taxon>Sordariomycetes</taxon>
        <taxon>Hypocreomycetidae</taxon>
        <taxon>Hypocreales</taxon>
        <taxon>Ophiocordycipitaceae</taxon>
        <taxon>Drechmeria</taxon>
    </lineage>
</organism>
<dbReference type="EMBL" id="LAYC01000001">
    <property type="protein sequence ID" value="KYK61523.1"/>
    <property type="molecule type" value="Genomic_DNA"/>
</dbReference>
<evidence type="ECO:0000313" key="5">
    <source>
        <dbReference type="Proteomes" id="UP000076580"/>
    </source>
</evidence>
<dbReference type="Proteomes" id="UP000076580">
    <property type="component" value="Chromosome 01"/>
</dbReference>
<feature type="coiled-coil region" evidence="1">
    <location>
        <begin position="236"/>
        <end position="263"/>
    </location>
</feature>
<keyword evidence="5" id="KW-1185">Reference proteome</keyword>
<name>A0A151GWV0_DRECN</name>
<feature type="compositionally biased region" description="Polar residues" evidence="2">
    <location>
        <begin position="456"/>
        <end position="470"/>
    </location>
</feature>
<dbReference type="Pfam" id="PF13257">
    <property type="entry name" value="DUF4048"/>
    <property type="match status" value="1"/>
</dbReference>
<evidence type="ECO:0000313" key="4">
    <source>
        <dbReference type="EMBL" id="KYK61523.1"/>
    </source>
</evidence>
<dbReference type="GeneID" id="63715308"/>
<feature type="compositionally biased region" description="Low complexity" evidence="2">
    <location>
        <begin position="169"/>
        <end position="185"/>
    </location>
</feature>
<feature type="domain" description="DUF4048" evidence="3">
    <location>
        <begin position="393"/>
        <end position="474"/>
    </location>
</feature>
<feature type="compositionally biased region" description="Polar residues" evidence="2">
    <location>
        <begin position="64"/>
        <end position="83"/>
    </location>
</feature>
<dbReference type="RefSeq" id="XP_040660875.1">
    <property type="nucleotide sequence ID" value="XM_040799992.1"/>
</dbReference>
<gene>
    <name evidence="4" type="ORF">DCS_02665</name>
</gene>
<dbReference type="InParanoid" id="A0A151GWV0"/>
<sequence>MTASLLRLCAVDRCRSLFQSHDYFDYLTLVHYRAPVARARLRRRSTIRAPSTRLLAQKRRRFTPSGSSSHSLQKLETRMASQQEVRRRYPGADRTAAESIVVAIPTPTTTSTTITPATVPGKAHGMALEASGISQQSRGSVSGIDASMISQQQPPPPPPPSSSKDIGPSTQLSRSDSTSSRITNRLSLTLPIAPPTSDPSRPASMSTAAATSMPMRAPEKPAASSPTDANEFIIAIAAQERRVLEIREELARAEAHLVSLKKQWASKEAYQKKSGGQQVEPDRDGTPFAVVDDPVASRRSVEMDRRKMLLQGQAHGTPTQNRRRVMRGGHTRTLSLLSPASTSAEFSVHEDAGPSDVRRLPVHRRPDQFSNPALLKRASWQPRSARSSPAVPQFVEDFRLGLQAFVEDIRQITVGDEPITGQRDRIVAASGRRPSDDGRMSRSGSPVRPRGKPTSDPCSLMTSTPTPASRNRTRSLEKLSTTKSKHYSLTPLGFDSLDDSDWANWDSSTPAKSPRWSGSTMNSAGRDDIGPILEVGEENATPVKLPTSAKELALLSPKLEELLPSVVNKLSPSNLKRTANNLLDEWEKSLTAPGESDKENKA</sequence>
<feature type="compositionally biased region" description="Low complexity" evidence="2">
    <location>
        <begin position="99"/>
        <end position="120"/>
    </location>
</feature>
<protein>
    <recommendedName>
        <fullName evidence="3">DUF4048 domain-containing protein</fullName>
    </recommendedName>
</protein>
<dbReference type="InterPro" id="IPR025122">
    <property type="entry name" value="DUF4048"/>
</dbReference>
<keyword evidence="1" id="KW-0175">Coiled coil</keyword>
<feature type="region of interest" description="Disordered" evidence="2">
    <location>
        <begin position="416"/>
        <end position="482"/>
    </location>
</feature>
<evidence type="ECO:0000256" key="1">
    <source>
        <dbReference type="SAM" id="Coils"/>
    </source>
</evidence>
<feature type="region of interest" description="Disordered" evidence="2">
    <location>
        <begin position="147"/>
        <end position="227"/>
    </location>
</feature>
<feature type="region of interest" description="Disordered" evidence="2">
    <location>
        <begin position="60"/>
        <end position="120"/>
    </location>
</feature>
<dbReference type="AlphaFoldDB" id="A0A151GWV0"/>
<evidence type="ECO:0000259" key="3">
    <source>
        <dbReference type="Pfam" id="PF13257"/>
    </source>
</evidence>
<accession>A0A151GWV0</accession>
<proteinExistence type="predicted"/>
<evidence type="ECO:0000256" key="2">
    <source>
        <dbReference type="SAM" id="MobiDB-lite"/>
    </source>
</evidence>
<feature type="compositionally biased region" description="Low complexity" evidence="2">
    <location>
        <begin position="199"/>
        <end position="216"/>
    </location>
</feature>
<comment type="caution">
    <text evidence="4">The sequence shown here is derived from an EMBL/GenBank/DDBJ whole genome shotgun (WGS) entry which is preliminary data.</text>
</comment>